<sequence>MSKYCEIPRVCHALALCLIVSFSNSLMATASVAHNAVNSLDRYRMLAEAGDINAVFQLAQAYRFGTHGLAVDYAQALEYFRLGLKHSPNRKDLRTGIYQMHQGEGEAVAAARKQAEATLLRDAEMNHDADAYYALYLINWKAPKIRQIYQAKAAELGHVMAAYHAAHHYRYGWSVKSDLIKAIYFYEIAAKKGHRHSMDALKELSTDPKVVDYYSQEDISRFANYSEVHLSQSNAAAVANMKLAKEAYDLGDEAQAIEILNEGLANWRKRSDDFKYTSRIWWEGQTQAGRYELEWSLFLYKWLCVTYNASDRHTYTRIGAAVHVAERYVSLGRYGMMRQVCGDLKKHMHEQDGIDVDAYSQAVRFNDDYSLFTSNPLPVHIKYDAVTHRKDLLSKDDLISANTMSAVKYLAQERLAVGDWESALLYADWMHRWIQYIEVSGQKPKRTFPGYHFVVDESAYFIRASVFAGLGLIEEEAQVYELVLKKKYRDSQSRGCLESKYKLAALRVKQGRFDEIDLEDLAENEATIKANQYFESHQWQFSKLVRARVIAAREDFTTGLALVDEVLTATTEQTLPLLRLEALLTACDLSMDQNNYTPVQTWLMEALTWARSQGLLLEELRVYECYVHYLMATGDYQLALEMQQRILELITALNLSPRETEAWRQLAQIYVLLNDRESALAVVDRVGRSLFEPKWLALLEASDSSAPTVAADWGLIGLQPLRMVSAPIVSDGQTIFTISNPTPQSANLQVQIESERFSIVDATSSDDYIAFKLSNAISDKPRGTKLSYTLLADSQVPILISASGVDQLLEDTEIQLSVYTVNQKLESHWLMQAYAGATDVAIVDAAHLIDNPFYLVPVYHQLSAKDLGATTVALRAIASEPTRIEAYAIDGSLIFVDAEGNGSLADSGDLIGGTNMHGLYPTLEWKGSDIPIEFRYQPLHRKSGEHVEIQIETCNDKDSTDWTTNVIDWLEIGDK</sequence>
<dbReference type="InterPro" id="IPR006597">
    <property type="entry name" value="Sel1-like"/>
</dbReference>
<gene>
    <name evidence="2" type="ORF">QEH52_15155</name>
</gene>
<feature type="signal peptide" evidence="1">
    <location>
        <begin position="1"/>
        <end position="28"/>
    </location>
</feature>
<evidence type="ECO:0000256" key="1">
    <source>
        <dbReference type="SAM" id="SignalP"/>
    </source>
</evidence>
<organism evidence="2 3">
    <name type="scientific">Thalassobacterium maritimum</name>
    <dbReference type="NCBI Taxonomy" id="3041265"/>
    <lineage>
        <taxon>Bacteria</taxon>
        <taxon>Pseudomonadati</taxon>
        <taxon>Verrucomicrobiota</taxon>
        <taxon>Opitutia</taxon>
        <taxon>Puniceicoccales</taxon>
        <taxon>Coraliomargaritaceae</taxon>
        <taxon>Thalassobacterium</taxon>
    </lineage>
</organism>
<dbReference type="InterPro" id="IPR011990">
    <property type="entry name" value="TPR-like_helical_dom_sf"/>
</dbReference>
<evidence type="ECO:0000313" key="3">
    <source>
        <dbReference type="Proteomes" id="UP001225316"/>
    </source>
</evidence>
<dbReference type="InterPro" id="IPR015374">
    <property type="entry name" value="ChAPs"/>
</dbReference>
<dbReference type="EMBL" id="JARXHW010000043">
    <property type="protein sequence ID" value="MDQ8208864.1"/>
    <property type="molecule type" value="Genomic_DNA"/>
</dbReference>
<comment type="caution">
    <text evidence="2">The sequence shown here is derived from an EMBL/GenBank/DDBJ whole genome shotgun (WGS) entry which is preliminary data.</text>
</comment>
<feature type="chain" id="PRO_5046078183" evidence="1">
    <location>
        <begin position="29"/>
        <end position="975"/>
    </location>
</feature>
<dbReference type="Pfam" id="PF08238">
    <property type="entry name" value="Sel1"/>
    <property type="match status" value="2"/>
</dbReference>
<dbReference type="Pfam" id="PF09295">
    <property type="entry name" value="ChAPs"/>
    <property type="match status" value="1"/>
</dbReference>
<reference evidence="2 3" key="1">
    <citation type="submission" date="2023-04" db="EMBL/GenBank/DDBJ databases">
        <title>A novel bacteria isolated from coastal sediment.</title>
        <authorList>
            <person name="Liu X.-J."/>
            <person name="Du Z.-J."/>
        </authorList>
    </citation>
    <scope>NUCLEOTIDE SEQUENCE [LARGE SCALE GENOMIC DNA]</scope>
    <source>
        <strain evidence="2 3">SDUM461003</strain>
    </source>
</reference>
<dbReference type="SUPFAM" id="SSF81901">
    <property type="entry name" value="HCP-like"/>
    <property type="match status" value="2"/>
</dbReference>
<dbReference type="SMART" id="SM00671">
    <property type="entry name" value="SEL1"/>
    <property type="match status" value="2"/>
</dbReference>
<protein>
    <submittedName>
        <fullName evidence="2">Uncharacterized protein</fullName>
    </submittedName>
</protein>
<evidence type="ECO:0000313" key="2">
    <source>
        <dbReference type="EMBL" id="MDQ8208864.1"/>
    </source>
</evidence>
<accession>A0ABU1AXH3</accession>
<name>A0ABU1AXH3_9BACT</name>
<keyword evidence="3" id="KW-1185">Reference proteome</keyword>
<dbReference type="SUPFAM" id="SSF48452">
    <property type="entry name" value="TPR-like"/>
    <property type="match status" value="1"/>
</dbReference>
<dbReference type="Proteomes" id="UP001225316">
    <property type="component" value="Unassembled WGS sequence"/>
</dbReference>
<keyword evidence="1" id="KW-0732">Signal</keyword>
<dbReference type="RefSeq" id="WP_308951584.1">
    <property type="nucleotide sequence ID" value="NZ_JARXHW010000043.1"/>
</dbReference>
<proteinExistence type="predicted"/>
<dbReference type="Gene3D" id="1.25.40.10">
    <property type="entry name" value="Tetratricopeptide repeat domain"/>
    <property type="match status" value="2"/>
</dbReference>